<evidence type="ECO:0000313" key="4">
    <source>
        <dbReference type="Proteomes" id="UP000053244"/>
    </source>
</evidence>
<protein>
    <submittedName>
        <fullName evidence="3">Uncharacterized protein</fullName>
    </submittedName>
</protein>
<feature type="compositionally biased region" description="Gly residues" evidence="1">
    <location>
        <begin position="354"/>
        <end position="365"/>
    </location>
</feature>
<comment type="caution">
    <text evidence="3">The sequence shown here is derived from an EMBL/GenBank/DDBJ whole genome shotgun (WGS) entry which is preliminary data.</text>
</comment>
<dbReference type="Proteomes" id="UP000053244">
    <property type="component" value="Unassembled WGS sequence"/>
</dbReference>
<feature type="region of interest" description="Disordered" evidence="1">
    <location>
        <begin position="335"/>
        <end position="390"/>
    </location>
</feature>
<keyword evidence="2" id="KW-1133">Transmembrane helix</keyword>
<dbReference type="OrthoDB" id="5178692at2"/>
<keyword evidence="4" id="KW-1185">Reference proteome</keyword>
<sequence length="390" mass="41416">MSVSVNSRRTRLRSALAVVLTALVLLPAAGLFLRVLQENSKQRDNTQLELDGVEYLSAMSSLITALAESQSSSLQGVATEPASVTAAVSRVQGVDERYGDDLGTKTRWADLKDKIAKLPKVTGTSEAIIQKHIEAADLTLALYDTVRENSTLNRDPESDIWFLQQAAAFDMPTAVTAVSRMADRASMTAGAKTKAQQQTLITLLGYQSQKVQESTDTLTDNLQAAAADTSSDTLSGNLVSNLDSFRRGIEAANRGAPIGAKPNASTLVTAQSTLQTALSALSGVVLKEISSLLEDRMDSLTYKRIEAFGLFGVAIALIVVGAFWTRTRGREAQNSLNIGEPTRDVSVQSAGNNGNQGGNPYGGGNPYDSAPPYGETPNYGGGRERSGALR</sequence>
<feature type="transmembrane region" description="Helical" evidence="2">
    <location>
        <begin position="307"/>
        <end position="325"/>
    </location>
</feature>
<keyword evidence="2" id="KW-0472">Membrane</keyword>
<keyword evidence="2" id="KW-0812">Transmembrane</keyword>
<name>A0A0X3UQ02_9ACTN</name>
<evidence type="ECO:0000256" key="1">
    <source>
        <dbReference type="SAM" id="MobiDB-lite"/>
    </source>
</evidence>
<organism evidence="3 4">
    <name type="scientific">Actinoplanes awajinensis subsp. mycoplanecinus</name>
    <dbReference type="NCBI Taxonomy" id="135947"/>
    <lineage>
        <taxon>Bacteria</taxon>
        <taxon>Bacillati</taxon>
        <taxon>Actinomycetota</taxon>
        <taxon>Actinomycetes</taxon>
        <taxon>Micromonosporales</taxon>
        <taxon>Micromonosporaceae</taxon>
        <taxon>Actinoplanes</taxon>
    </lineage>
</organism>
<dbReference type="AlphaFoldDB" id="A0A0X3UQ02"/>
<reference evidence="3 4" key="1">
    <citation type="submission" date="2015-10" db="EMBL/GenBank/DDBJ databases">
        <authorList>
            <person name="Gilbert D.G."/>
        </authorList>
    </citation>
    <scope>NUCLEOTIDE SEQUENCE [LARGE SCALE GENOMIC DNA]</scope>
    <source>
        <strain evidence="3 4">NRRL B-16712</strain>
    </source>
</reference>
<accession>A0A0X3UQ02</accession>
<dbReference type="EMBL" id="LLZH01000121">
    <property type="protein sequence ID" value="KUL34594.1"/>
    <property type="molecule type" value="Genomic_DNA"/>
</dbReference>
<evidence type="ECO:0000256" key="2">
    <source>
        <dbReference type="SAM" id="Phobius"/>
    </source>
</evidence>
<proteinExistence type="predicted"/>
<evidence type="ECO:0000313" key="3">
    <source>
        <dbReference type="EMBL" id="KUL34594.1"/>
    </source>
</evidence>
<gene>
    <name evidence="3" type="ORF">ADL15_16130</name>
</gene>